<dbReference type="EMBL" id="VDFQ02000004">
    <property type="protein sequence ID" value="KAA1422445.1"/>
    <property type="molecule type" value="Genomic_DNA"/>
</dbReference>
<gene>
    <name evidence="1" type="ORF">FE697_014975</name>
</gene>
<dbReference type="AlphaFoldDB" id="A0A5Q6RWS6"/>
<dbReference type="RefSeq" id="WP_149770396.1">
    <property type="nucleotide sequence ID" value="NZ_VDFQ02000004.1"/>
</dbReference>
<dbReference type="OrthoDB" id="3396763at2"/>
<evidence type="ECO:0000313" key="2">
    <source>
        <dbReference type="Proteomes" id="UP000307768"/>
    </source>
</evidence>
<reference evidence="1 2" key="1">
    <citation type="submission" date="2019-09" db="EMBL/GenBank/DDBJ databases">
        <title>Mumia zhuanghuii sp. nov. isolated from the intestinal contents of plateau pika (Ochotona curzoniae) in the Qinghai-Tibet plateau of China.</title>
        <authorList>
            <person name="Tian Z."/>
        </authorList>
    </citation>
    <scope>NUCLEOTIDE SEQUENCE [LARGE SCALE GENOMIC DNA]</scope>
    <source>
        <strain evidence="2">350</strain>
    </source>
</reference>
<dbReference type="InterPro" id="IPR042099">
    <property type="entry name" value="ANL_N_sf"/>
</dbReference>
<protein>
    <submittedName>
        <fullName evidence="1">TIGR03089 family protein</fullName>
    </submittedName>
</protein>
<dbReference type="Gene3D" id="3.40.50.12780">
    <property type="entry name" value="N-terminal domain of ligase-like"/>
    <property type="match status" value="1"/>
</dbReference>
<sequence>MTLAELLASAAQTDAARPVVTFYDLETGERVELSLTTAANWVAKTANMLQDTLGTDDETTVDVLLPLHWETVVWVLACWVAGCAVSMSPGDRIVVVGPHGLDTVSAENDDADEIIALSLRPLGGRFTTPLPAGVIDYNAEVPSHGDRFTPYYPPGNSSPAVREDGDVLTHADLVAETADRYPAGARVMLVGDRDAVPLLHVVPAVLHASGSLVLVRSVDPEADRDRITAIADTERVTVR</sequence>
<dbReference type="Proteomes" id="UP000307768">
    <property type="component" value="Unassembled WGS sequence"/>
</dbReference>
<dbReference type="NCBIfam" id="TIGR03089">
    <property type="entry name" value="TIGR03089 family protein"/>
    <property type="match status" value="1"/>
</dbReference>
<proteinExistence type="predicted"/>
<organism evidence="1 2">
    <name type="scientific">Mumia zhuanghuii</name>
    <dbReference type="NCBI Taxonomy" id="2585211"/>
    <lineage>
        <taxon>Bacteria</taxon>
        <taxon>Bacillati</taxon>
        <taxon>Actinomycetota</taxon>
        <taxon>Actinomycetes</taxon>
        <taxon>Propionibacteriales</taxon>
        <taxon>Nocardioidaceae</taxon>
        <taxon>Mumia</taxon>
    </lineage>
</organism>
<accession>A0A5Q6RWS6</accession>
<dbReference type="SUPFAM" id="SSF56801">
    <property type="entry name" value="Acetyl-CoA synthetase-like"/>
    <property type="match status" value="1"/>
</dbReference>
<name>A0A5Q6RWS6_9ACTN</name>
<comment type="caution">
    <text evidence="1">The sequence shown here is derived from an EMBL/GenBank/DDBJ whole genome shotgun (WGS) entry which is preliminary data.</text>
</comment>
<dbReference type="InterPro" id="IPR017523">
    <property type="entry name" value="Rv3268"/>
</dbReference>
<evidence type="ECO:0000313" key="1">
    <source>
        <dbReference type="EMBL" id="KAA1422445.1"/>
    </source>
</evidence>